<dbReference type="PANTHER" id="PTHR21057">
    <property type="entry name" value="PHOSPHO-2-DEHYDRO-3-DEOXYHEPTONATE ALDOLASE"/>
    <property type="match status" value="1"/>
</dbReference>
<evidence type="ECO:0000256" key="8">
    <source>
        <dbReference type="HAMAP-Rule" id="MF_00056"/>
    </source>
</evidence>
<sequence length="278" mass="29400">MHQDGITPAKIGDYTCGPGNPLLLIAGPCVLETREAAIEIGLRLRDIGQEHGASIVFKASFDKANRTSLSSYRGPGLEAGLEILQAVGEATGLPVTTDIHLPEQAEAAGRVCDLLQIPAFLARQTDLLVAAAETGKAINVKKGQFMAPGDMRYVVEKLRESGSQNILLCERGTFFGYGRLVNDMRSIPEMQALGVPVVFDATHSVQQPGGLGGATGGNRAMVEPLARAAVAIGTDALFFETHPDPDKSPSDGPNMVPLDQFSGLVGRMLAIRRGLEAL</sequence>
<keyword evidence="5 8" id="KW-0963">Cytoplasm</keyword>
<dbReference type="EC" id="2.5.1.55" evidence="8"/>
<evidence type="ECO:0000256" key="5">
    <source>
        <dbReference type="ARBA" id="ARBA00022490"/>
    </source>
</evidence>
<evidence type="ECO:0000256" key="3">
    <source>
        <dbReference type="ARBA" id="ARBA00004845"/>
    </source>
</evidence>
<evidence type="ECO:0000256" key="6">
    <source>
        <dbReference type="ARBA" id="ARBA00022679"/>
    </source>
</evidence>
<dbReference type="GO" id="GO:0005737">
    <property type="term" value="C:cytoplasm"/>
    <property type="evidence" value="ECO:0007669"/>
    <property type="project" value="UniProtKB-SubCell"/>
</dbReference>
<dbReference type="HAMAP" id="MF_00056">
    <property type="entry name" value="KDO8P_synth"/>
    <property type="match status" value="1"/>
</dbReference>
<proteinExistence type="inferred from homology"/>
<dbReference type="RefSeq" id="WP_145119186.1">
    <property type="nucleotide sequence ID" value="NZ_CP036292.1"/>
</dbReference>
<comment type="subcellular location">
    <subcellularLocation>
        <location evidence="1 8">Cytoplasm</location>
    </subcellularLocation>
</comment>
<dbReference type="EMBL" id="CP036318">
    <property type="protein sequence ID" value="QDV55635.1"/>
    <property type="molecule type" value="Genomic_DNA"/>
</dbReference>
<keyword evidence="11" id="KW-1185">Reference proteome</keyword>
<dbReference type="Pfam" id="PF00793">
    <property type="entry name" value="DAHP_synth_1"/>
    <property type="match status" value="1"/>
</dbReference>
<dbReference type="InterPro" id="IPR013785">
    <property type="entry name" value="Aldolase_TIM"/>
</dbReference>
<gene>
    <name evidence="8 10" type="primary">kdsA</name>
    <name evidence="10" type="ORF">Mal33_16130</name>
</gene>
<evidence type="ECO:0000259" key="9">
    <source>
        <dbReference type="Pfam" id="PF00793"/>
    </source>
</evidence>
<dbReference type="GO" id="GO:0008676">
    <property type="term" value="F:3-deoxy-8-phosphooctulonate synthase activity"/>
    <property type="evidence" value="ECO:0007669"/>
    <property type="project" value="UniProtKB-UniRule"/>
</dbReference>
<dbReference type="OrthoDB" id="9780456at2"/>
<evidence type="ECO:0000313" key="10">
    <source>
        <dbReference type="EMBL" id="QDV55635.1"/>
    </source>
</evidence>
<dbReference type="InterPro" id="IPR006218">
    <property type="entry name" value="DAHP1/KDSA"/>
</dbReference>
<dbReference type="InterPro" id="IPR006269">
    <property type="entry name" value="KDO8P_synthase"/>
</dbReference>
<evidence type="ECO:0000256" key="2">
    <source>
        <dbReference type="ARBA" id="ARBA00004756"/>
    </source>
</evidence>
<dbReference type="UniPathway" id="UPA00357">
    <property type="reaction ID" value="UER00474"/>
</dbReference>
<dbReference type="AlphaFoldDB" id="A0A518IRA5"/>
<name>A0A518IRA5_9BACT</name>
<keyword evidence="8" id="KW-0448">Lipopolysaccharide biosynthesis</keyword>
<reference evidence="10 11" key="1">
    <citation type="submission" date="2019-02" db="EMBL/GenBank/DDBJ databases">
        <title>Deep-cultivation of Planctomycetes and their phenomic and genomic characterization uncovers novel biology.</title>
        <authorList>
            <person name="Wiegand S."/>
            <person name="Jogler M."/>
            <person name="Boedeker C."/>
            <person name="Pinto D."/>
            <person name="Vollmers J."/>
            <person name="Rivas-Marin E."/>
            <person name="Kohn T."/>
            <person name="Peeters S.H."/>
            <person name="Heuer A."/>
            <person name="Rast P."/>
            <person name="Oberbeckmann S."/>
            <person name="Bunk B."/>
            <person name="Jeske O."/>
            <person name="Meyerdierks A."/>
            <person name="Storesund J.E."/>
            <person name="Kallscheuer N."/>
            <person name="Luecker S."/>
            <person name="Lage O.M."/>
            <person name="Pohl T."/>
            <person name="Merkel B.J."/>
            <person name="Hornburger P."/>
            <person name="Mueller R.-W."/>
            <person name="Bruemmer F."/>
            <person name="Labrenz M."/>
            <person name="Spormann A.M."/>
            <person name="Op den Camp H."/>
            <person name="Overmann J."/>
            <person name="Amann R."/>
            <person name="Jetten M.S.M."/>
            <person name="Mascher T."/>
            <person name="Medema M.H."/>
            <person name="Devos D.P."/>
            <person name="Kaster A.-K."/>
            <person name="Ovreas L."/>
            <person name="Rohde M."/>
            <person name="Galperin M.Y."/>
            <person name="Jogler C."/>
        </authorList>
    </citation>
    <scope>NUCLEOTIDE SEQUENCE [LARGE SCALE GENOMIC DNA]</scope>
    <source>
        <strain evidence="10 11">Mal33</strain>
    </source>
</reference>
<dbReference type="Gene3D" id="3.20.20.70">
    <property type="entry name" value="Aldolase class I"/>
    <property type="match status" value="1"/>
</dbReference>
<dbReference type="NCBIfam" id="NF003543">
    <property type="entry name" value="PRK05198.1"/>
    <property type="match status" value="1"/>
</dbReference>
<dbReference type="GO" id="GO:0019294">
    <property type="term" value="P:keto-3-deoxy-D-manno-octulosonic acid biosynthetic process"/>
    <property type="evidence" value="ECO:0007669"/>
    <property type="project" value="UniProtKB-UniRule"/>
</dbReference>
<organism evidence="10 11">
    <name type="scientific">Rosistilla oblonga</name>
    <dbReference type="NCBI Taxonomy" id="2527990"/>
    <lineage>
        <taxon>Bacteria</taxon>
        <taxon>Pseudomonadati</taxon>
        <taxon>Planctomycetota</taxon>
        <taxon>Planctomycetia</taxon>
        <taxon>Pirellulales</taxon>
        <taxon>Pirellulaceae</taxon>
        <taxon>Rosistilla</taxon>
    </lineage>
</organism>
<evidence type="ECO:0000313" key="11">
    <source>
        <dbReference type="Proteomes" id="UP000316770"/>
    </source>
</evidence>
<evidence type="ECO:0000256" key="7">
    <source>
        <dbReference type="ARBA" id="ARBA00049112"/>
    </source>
</evidence>
<comment type="pathway">
    <text evidence="3 8">Carbohydrate biosynthesis; 3-deoxy-D-manno-octulosonate biosynthesis; 3-deoxy-D-manno-octulosonate from D-ribulose 5-phosphate: step 2/3.</text>
</comment>
<evidence type="ECO:0000256" key="4">
    <source>
        <dbReference type="ARBA" id="ARBA00010499"/>
    </source>
</evidence>
<dbReference type="NCBIfam" id="TIGR01362">
    <property type="entry name" value="KDO8P_synth"/>
    <property type="match status" value="1"/>
</dbReference>
<dbReference type="SUPFAM" id="SSF51569">
    <property type="entry name" value="Aldolase"/>
    <property type="match status" value="1"/>
</dbReference>
<keyword evidence="6 8" id="KW-0808">Transferase</keyword>
<comment type="catalytic activity">
    <reaction evidence="7 8">
        <text>D-arabinose 5-phosphate + phosphoenolpyruvate + H2O = 3-deoxy-alpha-D-manno-2-octulosonate-8-phosphate + phosphate</text>
        <dbReference type="Rhea" id="RHEA:14053"/>
        <dbReference type="ChEBI" id="CHEBI:15377"/>
        <dbReference type="ChEBI" id="CHEBI:43474"/>
        <dbReference type="ChEBI" id="CHEBI:57693"/>
        <dbReference type="ChEBI" id="CHEBI:58702"/>
        <dbReference type="ChEBI" id="CHEBI:85985"/>
        <dbReference type="EC" id="2.5.1.55"/>
    </reaction>
</comment>
<accession>A0A518IRA5</accession>
<feature type="domain" description="DAHP synthetase I/KDSA" evidence="9">
    <location>
        <begin position="13"/>
        <end position="261"/>
    </location>
</feature>
<dbReference type="Proteomes" id="UP000316770">
    <property type="component" value="Chromosome"/>
</dbReference>
<protein>
    <recommendedName>
        <fullName evidence="8">2-dehydro-3-deoxyphosphooctonate aldolase</fullName>
        <ecNumber evidence="8">2.5.1.55</ecNumber>
    </recommendedName>
    <alternativeName>
        <fullName evidence="8">3-deoxy-D-manno-octulosonic acid 8-phosphate synthase</fullName>
    </alternativeName>
    <alternativeName>
        <fullName evidence="8">KDO-8-phosphate synthase</fullName>
        <shortName evidence="8">KDO 8-P synthase</shortName>
        <shortName evidence="8">KDOPS</shortName>
    </alternativeName>
    <alternativeName>
        <fullName evidence="8">Phospho-2-dehydro-3-deoxyoctonate aldolase</fullName>
    </alternativeName>
</protein>
<comment type="pathway">
    <text evidence="2">Bacterial outer membrane biogenesis; lipopolysaccharide biosynthesis.</text>
</comment>
<evidence type="ECO:0000256" key="1">
    <source>
        <dbReference type="ARBA" id="ARBA00004496"/>
    </source>
</evidence>
<dbReference type="UniPathway" id="UPA00030"/>
<comment type="similarity">
    <text evidence="4 8">Belongs to the KdsA family.</text>
</comment>